<proteinExistence type="predicted"/>
<feature type="compositionally biased region" description="Basic and acidic residues" evidence="1">
    <location>
        <begin position="147"/>
        <end position="158"/>
    </location>
</feature>
<dbReference type="CDD" id="cd09276">
    <property type="entry name" value="Rnase_HI_RT_non_LTR"/>
    <property type="match status" value="1"/>
</dbReference>
<feature type="domain" description="RNase H type-1" evidence="2">
    <location>
        <begin position="24"/>
        <end position="143"/>
    </location>
</feature>
<dbReference type="GO" id="GO:0003676">
    <property type="term" value="F:nucleic acid binding"/>
    <property type="evidence" value="ECO:0007669"/>
    <property type="project" value="InterPro"/>
</dbReference>
<name>A0A8H4Z5X2_9HYPO</name>
<dbReference type="EMBL" id="JABEVY010000259">
    <property type="protein sequence ID" value="KAF5239890.1"/>
    <property type="molecule type" value="Genomic_DNA"/>
</dbReference>
<gene>
    <name evidence="3" type="ORF">FANTH_9772</name>
</gene>
<evidence type="ECO:0000259" key="2">
    <source>
        <dbReference type="PROSITE" id="PS50879"/>
    </source>
</evidence>
<dbReference type="Gene3D" id="3.30.420.10">
    <property type="entry name" value="Ribonuclease H-like superfamily/Ribonuclease H"/>
    <property type="match status" value="1"/>
</dbReference>
<dbReference type="AlphaFoldDB" id="A0A8H4Z5X2"/>
<dbReference type="PROSITE" id="PS50879">
    <property type="entry name" value="RNASE_H_1"/>
    <property type="match status" value="1"/>
</dbReference>
<reference evidence="3 4" key="1">
    <citation type="journal article" date="2020" name="BMC Genomics">
        <title>Correction to: Identification and distribution of gene clusters required for synthesis of sphingolipid metabolism inhibitors in diverse species of the filamentous fungus Fusarium.</title>
        <authorList>
            <person name="Kim H.S."/>
            <person name="Lohmar J.M."/>
            <person name="Busman M."/>
            <person name="Brown D.W."/>
            <person name="Naumann T.A."/>
            <person name="Divon H.H."/>
            <person name="Lysoe E."/>
            <person name="Uhlig S."/>
            <person name="Proctor R.H."/>
        </authorList>
    </citation>
    <scope>NUCLEOTIDE SEQUENCE [LARGE SCALE GENOMIC DNA]</scope>
    <source>
        <strain evidence="3 4">NRRL 25214</strain>
    </source>
</reference>
<feature type="region of interest" description="Disordered" evidence="1">
    <location>
        <begin position="130"/>
        <end position="172"/>
    </location>
</feature>
<evidence type="ECO:0000313" key="3">
    <source>
        <dbReference type="EMBL" id="KAF5239890.1"/>
    </source>
</evidence>
<keyword evidence="4" id="KW-1185">Reference proteome</keyword>
<dbReference type="Pfam" id="PF00075">
    <property type="entry name" value="RNase_H"/>
    <property type="match status" value="1"/>
</dbReference>
<dbReference type="InterPro" id="IPR012337">
    <property type="entry name" value="RNaseH-like_sf"/>
</dbReference>
<evidence type="ECO:0000256" key="1">
    <source>
        <dbReference type="SAM" id="MobiDB-lite"/>
    </source>
</evidence>
<organism evidence="3 4">
    <name type="scientific">Fusarium anthophilum</name>
    <dbReference type="NCBI Taxonomy" id="48485"/>
    <lineage>
        <taxon>Eukaryota</taxon>
        <taxon>Fungi</taxon>
        <taxon>Dikarya</taxon>
        <taxon>Ascomycota</taxon>
        <taxon>Pezizomycotina</taxon>
        <taxon>Sordariomycetes</taxon>
        <taxon>Hypocreomycetidae</taxon>
        <taxon>Hypocreales</taxon>
        <taxon>Nectriaceae</taxon>
        <taxon>Fusarium</taxon>
        <taxon>Fusarium fujikuroi species complex</taxon>
    </lineage>
</organism>
<dbReference type="GO" id="GO:0004523">
    <property type="term" value="F:RNA-DNA hybrid ribonuclease activity"/>
    <property type="evidence" value="ECO:0007669"/>
    <property type="project" value="InterPro"/>
</dbReference>
<evidence type="ECO:0000313" key="4">
    <source>
        <dbReference type="Proteomes" id="UP000573603"/>
    </source>
</evidence>
<sequence>MAPLQTASKEQSAITFSRWVEPLDLHALVVYSDGSLSSEEAASYGFTIHRNNIPIFDKSGRLGLAEAALNLQESSSQDIFICLDNLAAATCLRGTPSDSSQEVFLEFQALAVSHGATKIRWVPGHANIPGNEQADKLAKAASSPTYEDSRGRNQEKHSKPGGLPPLLSSTTD</sequence>
<dbReference type="Proteomes" id="UP000573603">
    <property type="component" value="Unassembled WGS sequence"/>
</dbReference>
<comment type="caution">
    <text evidence="3">The sequence shown here is derived from an EMBL/GenBank/DDBJ whole genome shotgun (WGS) entry which is preliminary data.</text>
</comment>
<dbReference type="InterPro" id="IPR002156">
    <property type="entry name" value="RNaseH_domain"/>
</dbReference>
<dbReference type="SUPFAM" id="SSF53098">
    <property type="entry name" value="Ribonuclease H-like"/>
    <property type="match status" value="1"/>
</dbReference>
<accession>A0A8H4Z5X2</accession>
<dbReference type="InterPro" id="IPR036397">
    <property type="entry name" value="RNaseH_sf"/>
</dbReference>
<protein>
    <recommendedName>
        <fullName evidence="2">RNase H type-1 domain-containing protein</fullName>
    </recommendedName>
</protein>